<dbReference type="RefSeq" id="WP_013176276.1">
    <property type="nucleotide sequence ID" value="NC_014220.1"/>
</dbReference>
<name>D7CIZ6_SYNLT</name>
<keyword evidence="4" id="KW-0472">Membrane</keyword>
<dbReference type="Gene3D" id="3.30.450.20">
    <property type="entry name" value="PAS domain"/>
    <property type="match status" value="1"/>
</dbReference>
<sequence>MQHPVYPLSHVLPVASPGCVWVSGISSWEAAFPWQVITIVLAIIVISALLPRLTSYLARLERCRLARLPEPYQENVLGETETSAVSSGCCSAPEAEELKSKLAAFAGDYQVTASQILSSVDQMKLVTETASQAITAFDYVQRAADVIGALGEKLTQQVEETTSSTRRAREALVQTLALTERVCLDTDNTYREMSSLEEAVRKVDGILTSIGEISRQTRLLALNASIEAARAGQHGRGFAVVADEVKKLSLQTEKAVGETGRILTDVKNKVKQMEQSVQTGQRGVNLAVQAIDEIRTELHGLEQQVEIMSQSVWTAHREIREYFGRLKAAGQQIKRSFASIQAVAEMLTNVAQIVQANAGSFTLVKPKSLSMEESGFNGDEQVHKVLESLLVLAREPRLKELKPELHGPVLRRWMAERPEVEAVYSNRRDGTFIFSEPPAALANARIRPWWQKAIAGENYVSPEYISAITRLPCRTVSVPLRDNTGEIVGTLAADMVVGRIT</sequence>
<keyword evidence="3" id="KW-0175">Coiled coil</keyword>
<dbReference type="HOGENOM" id="CLU_000445_107_18_9"/>
<dbReference type="Pfam" id="PF00015">
    <property type="entry name" value="MCPsignal"/>
    <property type="match status" value="1"/>
</dbReference>
<dbReference type="AlphaFoldDB" id="D7CIZ6"/>
<dbReference type="GO" id="GO:0007165">
    <property type="term" value="P:signal transduction"/>
    <property type="evidence" value="ECO:0007669"/>
    <property type="project" value="UniProtKB-KW"/>
</dbReference>
<reference evidence="6 7" key="2">
    <citation type="journal article" date="2010" name="Stand. Genomic Sci.">
        <title>Complete genome sequence of Syntrophothermus lipocalidus type strain (TGB-C1).</title>
        <authorList>
            <person name="Djao O.D."/>
            <person name="Zhang X."/>
            <person name="Lucas S."/>
            <person name="Lapidus A."/>
            <person name="Del Rio T.G."/>
            <person name="Nolan M."/>
            <person name="Tice H."/>
            <person name="Cheng J.F."/>
            <person name="Han C."/>
            <person name="Tapia R."/>
            <person name="Goodwin L."/>
            <person name="Pitluck S."/>
            <person name="Liolios K."/>
            <person name="Ivanova N."/>
            <person name="Mavromatis K."/>
            <person name="Mikhailova N."/>
            <person name="Ovchinnikova G."/>
            <person name="Pati A."/>
            <person name="Brambilla E."/>
            <person name="Chen A."/>
            <person name="Palaniappan K."/>
            <person name="Land M."/>
            <person name="Hauser L."/>
            <person name="Chang Y.J."/>
            <person name="Jeffries C.D."/>
            <person name="Rohde M."/>
            <person name="Sikorski J."/>
            <person name="Spring S."/>
            <person name="Goker M."/>
            <person name="Detter J.C."/>
            <person name="Woyke T."/>
            <person name="Bristow J."/>
            <person name="Eisen J.A."/>
            <person name="Markowitz V."/>
            <person name="Hugenholtz P."/>
            <person name="Kyrpides N.C."/>
            <person name="Klenk H.P."/>
        </authorList>
    </citation>
    <scope>NUCLEOTIDE SEQUENCE [LARGE SCALE GENOMIC DNA]</scope>
    <source>
        <strain evidence="7">DSM 12680 / TGB-C1</strain>
    </source>
</reference>
<organism evidence="6 7">
    <name type="scientific">Syntrophothermus lipocalidus (strain DSM 12680 / TGB-C1)</name>
    <dbReference type="NCBI Taxonomy" id="643648"/>
    <lineage>
        <taxon>Bacteria</taxon>
        <taxon>Bacillati</taxon>
        <taxon>Bacillota</taxon>
        <taxon>Clostridia</taxon>
        <taxon>Eubacteriales</taxon>
        <taxon>Syntrophomonadaceae</taxon>
        <taxon>Syntrophothermus</taxon>
    </lineage>
</organism>
<keyword evidence="1 2" id="KW-0807">Transducer</keyword>
<dbReference type="PANTHER" id="PTHR32089">
    <property type="entry name" value="METHYL-ACCEPTING CHEMOTAXIS PROTEIN MCPB"/>
    <property type="match status" value="1"/>
</dbReference>
<keyword evidence="7" id="KW-1185">Reference proteome</keyword>
<dbReference type="SUPFAM" id="SSF103190">
    <property type="entry name" value="Sensory domain-like"/>
    <property type="match status" value="1"/>
</dbReference>
<keyword evidence="4" id="KW-1133">Transmembrane helix</keyword>
<dbReference type="SUPFAM" id="SSF58104">
    <property type="entry name" value="Methyl-accepting chemotaxis protein (MCP) signaling domain"/>
    <property type="match status" value="1"/>
</dbReference>
<evidence type="ECO:0000313" key="6">
    <source>
        <dbReference type="EMBL" id="ADI02874.1"/>
    </source>
</evidence>
<reference evidence="7" key="1">
    <citation type="journal article" date="2010" name="Stand. Genomic Sci.">
        <title>Complete genome sequence of Syntrophothermus lipocalidus type strain (TGB-C1T).</title>
        <authorList>
            <consortium name="US DOE Joint Genome Institute (JGI-PGF)"/>
            <person name="Djao O."/>
            <person name="Zhang X."/>
            <person name="Lucas S."/>
            <person name="Lapidus A."/>
            <person name="Glavina Del Rio T."/>
            <person name="Nolan M."/>
            <person name="Tice H."/>
            <person name="Cheng J."/>
            <person name="Han C."/>
            <person name="Tapia R."/>
            <person name="Goodwin L."/>
            <person name="Pitluck S."/>
            <person name="Liolios K."/>
            <person name="Ivanova N."/>
            <person name="Mavromatis K."/>
            <person name="Mikhailova N."/>
            <person name="Ovchinnikova G."/>
            <person name="Pati A."/>
            <person name="Brambilla E."/>
            <person name="Chen A."/>
            <person name="Palaniappan K."/>
            <person name="Land M."/>
            <person name="Hauser L."/>
            <person name="Chang Y."/>
            <person name="Jeffries C."/>
            <person name="Rohde M."/>
            <person name="Sikorski J."/>
            <person name="Spring S."/>
            <person name="Goker M."/>
            <person name="Detter J."/>
            <person name="Woyke T."/>
            <person name="Bristow J."/>
            <person name="Eisen J."/>
            <person name="Markowitz V."/>
            <person name="Hugenholtz P."/>
            <person name="Kyrpides N."/>
            <person name="Klenk H."/>
        </authorList>
    </citation>
    <scope>NUCLEOTIDE SEQUENCE [LARGE SCALE GENOMIC DNA]</scope>
    <source>
        <strain evidence="7">DSM 12680 / TGB-C1</strain>
    </source>
</reference>
<dbReference type="STRING" id="643648.Slip_2131"/>
<keyword evidence="4" id="KW-0812">Transmembrane</keyword>
<dbReference type="eggNOG" id="COG0840">
    <property type="taxonomic scope" value="Bacteria"/>
</dbReference>
<evidence type="ECO:0000259" key="5">
    <source>
        <dbReference type="PROSITE" id="PS50111"/>
    </source>
</evidence>
<dbReference type="Gene3D" id="1.10.287.950">
    <property type="entry name" value="Methyl-accepting chemotaxis protein"/>
    <property type="match status" value="1"/>
</dbReference>
<accession>D7CIZ6</accession>
<dbReference type="OrthoDB" id="9816519at2"/>
<dbReference type="SMART" id="SM00283">
    <property type="entry name" value="MA"/>
    <property type="match status" value="1"/>
</dbReference>
<feature type="domain" description="Methyl-accepting transducer" evidence="5">
    <location>
        <begin position="131"/>
        <end position="341"/>
    </location>
</feature>
<proteinExistence type="predicted"/>
<protein>
    <submittedName>
        <fullName evidence="6">Methyl-accepting chemotaxis sensory transducer</fullName>
    </submittedName>
</protein>
<dbReference type="InterPro" id="IPR004089">
    <property type="entry name" value="MCPsignal_dom"/>
</dbReference>
<evidence type="ECO:0000256" key="4">
    <source>
        <dbReference type="SAM" id="Phobius"/>
    </source>
</evidence>
<dbReference type="InterPro" id="IPR029151">
    <property type="entry name" value="Sensor-like_sf"/>
</dbReference>
<dbReference type="CDD" id="cd18773">
    <property type="entry name" value="PDC1_HK_sensor"/>
    <property type="match status" value="1"/>
</dbReference>
<dbReference type="PANTHER" id="PTHR32089:SF112">
    <property type="entry name" value="LYSOZYME-LIKE PROTEIN-RELATED"/>
    <property type="match status" value="1"/>
</dbReference>
<dbReference type="PROSITE" id="PS50111">
    <property type="entry name" value="CHEMOTAXIS_TRANSDUC_2"/>
    <property type="match status" value="1"/>
</dbReference>
<gene>
    <name evidence="6" type="ordered locus">Slip_2131</name>
</gene>
<evidence type="ECO:0000256" key="3">
    <source>
        <dbReference type="SAM" id="Coils"/>
    </source>
</evidence>
<evidence type="ECO:0000313" key="7">
    <source>
        <dbReference type="Proteomes" id="UP000000378"/>
    </source>
</evidence>
<evidence type="ECO:0000256" key="2">
    <source>
        <dbReference type="PROSITE-ProRule" id="PRU00284"/>
    </source>
</evidence>
<feature type="coiled-coil region" evidence="3">
    <location>
        <begin position="284"/>
        <end position="311"/>
    </location>
</feature>
<dbReference type="GO" id="GO:0016020">
    <property type="term" value="C:membrane"/>
    <property type="evidence" value="ECO:0007669"/>
    <property type="project" value="InterPro"/>
</dbReference>
<feature type="transmembrane region" description="Helical" evidence="4">
    <location>
        <begin position="31"/>
        <end position="50"/>
    </location>
</feature>
<dbReference type="KEGG" id="slp:Slip_2131"/>
<dbReference type="EMBL" id="CP002048">
    <property type="protein sequence ID" value="ADI02874.1"/>
    <property type="molecule type" value="Genomic_DNA"/>
</dbReference>
<dbReference type="Proteomes" id="UP000000378">
    <property type="component" value="Chromosome"/>
</dbReference>
<evidence type="ECO:0000256" key="1">
    <source>
        <dbReference type="ARBA" id="ARBA00023224"/>
    </source>
</evidence>